<dbReference type="CDD" id="cd18070">
    <property type="entry name" value="DEXQc_SHPRH"/>
    <property type="match status" value="1"/>
</dbReference>
<dbReference type="CDD" id="cd18793">
    <property type="entry name" value="SF2_C_SNF"/>
    <property type="match status" value="1"/>
</dbReference>
<dbReference type="InterPro" id="IPR014001">
    <property type="entry name" value="Helicase_ATP-bd"/>
</dbReference>
<name>S8AZW6_PENO1</name>
<protein>
    <recommendedName>
        <fullName evidence="14">RING-type domain-containing protein</fullName>
    </recommendedName>
</protein>
<dbReference type="PANTHER" id="PTHR45865:SF1">
    <property type="entry name" value="E3 UBIQUITIN-PROTEIN LIGASE SHPRH"/>
    <property type="match status" value="1"/>
</dbReference>
<feature type="domain" description="Helicase C-terminal" evidence="11">
    <location>
        <begin position="1255"/>
        <end position="1407"/>
    </location>
</feature>
<feature type="compositionally biased region" description="Acidic residues" evidence="8">
    <location>
        <begin position="769"/>
        <end position="778"/>
    </location>
</feature>
<dbReference type="SUPFAM" id="SSF52540">
    <property type="entry name" value="P-loop containing nucleoside triphosphate hydrolases"/>
    <property type="match status" value="2"/>
</dbReference>
<dbReference type="PROSITE" id="PS00518">
    <property type="entry name" value="ZF_RING_1"/>
    <property type="match status" value="1"/>
</dbReference>
<dbReference type="OrthoDB" id="5330228at2759"/>
<dbReference type="Gene3D" id="3.30.40.10">
    <property type="entry name" value="Zinc/RING finger domain, C3HC4 (zinc finger)"/>
    <property type="match status" value="1"/>
</dbReference>
<dbReference type="HOGENOM" id="CLU_001592_1_1_1"/>
<evidence type="ECO:0000256" key="1">
    <source>
        <dbReference type="ARBA" id="ARBA00022723"/>
    </source>
</evidence>
<dbReference type="InterPro" id="IPR027417">
    <property type="entry name" value="P-loop_NTPase"/>
</dbReference>
<dbReference type="PANTHER" id="PTHR45865">
    <property type="entry name" value="E3 UBIQUITIN-PROTEIN LIGASE SHPRH FAMILY MEMBER"/>
    <property type="match status" value="1"/>
</dbReference>
<dbReference type="GO" id="GO:0061630">
    <property type="term" value="F:ubiquitin protein ligase activity"/>
    <property type="evidence" value="ECO:0007669"/>
    <property type="project" value="TreeGrafter"/>
</dbReference>
<dbReference type="GO" id="GO:0000209">
    <property type="term" value="P:protein polyubiquitination"/>
    <property type="evidence" value="ECO:0007669"/>
    <property type="project" value="TreeGrafter"/>
</dbReference>
<dbReference type="InterPro" id="IPR000330">
    <property type="entry name" value="SNF2_N"/>
</dbReference>
<evidence type="ECO:0000256" key="4">
    <source>
        <dbReference type="ARBA" id="ARBA00022801"/>
    </source>
</evidence>
<dbReference type="InterPro" id="IPR001841">
    <property type="entry name" value="Znf_RING"/>
</dbReference>
<evidence type="ECO:0000313" key="13">
    <source>
        <dbReference type="Proteomes" id="UP000019376"/>
    </source>
</evidence>
<evidence type="ECO:0000256" key="3">
    <source>
        <dbReference type="ARBA" id="ARBA00022771"/>
    </source>
</evidence>
<evidence type="ECO:0000259" key="11">
    <source>
        <dbReference type="PROSITE" id="PS51194"/>
    </source>
</evidence>
<gene>
    <name evidence="12" type="ORF">PDE_02520</name>
</gene>
<evidence type="ECO:0000256" key="2">
    <source>
        <dbReference type="ARBA" id="ARBA00022741"/>
    </source>
</evidence>
<dbReference type="STRING" id="933388.S8AZW6"/>
<dbReference type="InterPro" id="IPR038718">
    <property type="entry name" value="SNF2-like_sf"/>
</dbReference>
<keyword evidence="4" id="KW-0378">Hydrolase</keyword>
<keyword evidence="5" id="KW-0862">Zinc</keyword>
<dbReference type="InterPro" id="IPR049730">
    <property type="entry name" value="SNF2/RAD54-like_C"/>
</dbReference>
<keyword evidence="3 7" id="KW-0863">Zinc-finger</keyword>
<dbReference type="Pfam" id="PF26021">
    <property type="entry name" value="Ferritin_C144_05"/>
    <property type="match status" value="1"/>
</dbReference>
<dbReference type="GO" id="GO:0008270">
    <property type="term" value="F:zinc ion binding"/>
    <property type="evidence" value="ECO:0007669"/>
    <property type="project" value="UniProtKB-KW"/>
</dbReference>
<dbReference type="Pfam" id="PF13920">
    <property type="entry name" value="zf-C3HC4_3"/>
    <property type="match status" value="1"/>
</dbReference>
<keyword evidence="1" id="KW-0479">Metal-binding</keyword>
<sequence length="1496" mass="169361">MSAVVEACSIPGPIPESLISAFAHIDTADIEGRPSKRRKGAKSGPFSLKHQLGVSSNGLPSGYVPLTRLSLRLVYTEPFPDDIKLPITILGQQRSLPVLVDIRGEELPRSNTPAVTDGCDEDQIVCNLRLSTPDEDNENLASCALEHTKISVFIKNARHLTSLAAADRYFNRPPTACYQATLQLLPENNCLLLEIVGLWVDSLDIPDLNHLSDSVLEFFSQYALHEEQVDFHAETQRQRREKLLGYSRTWSPREFYDNVHVPENTEGSSAIIQLPDLECELFPFQRRAVRWLLWREGYQIQQDGSVSPVDHRSHDAIPASFQQMVDADGNICYFSHLFMTVTTQISLWDDAANLLRGGILAEEMGLGKTVEMIALIDLNRRPSNDMLKLNPDGLRVSGATLIITPPAILDQWKEEIRQHAPKLRVHHYTGIKRGQERSDDLMVEEIADFDVVLTTYNVISREIHYAGVTPGRSLRHEKRFEPRKTPLIRISWWRVCLDEAQMIESGVSNAAKVARLIPRQNAWAVTGTPLRRNIDDLFGLLLFLQYRPFCDSSPLWKRLYSRFGPVLVNIVNSIALRHSKDKVRDELRLPPQKRIVITVPFTPIEEQHYGQLFEEMCDQCGLDTFGAPLTEDWSPEDPIIIERMRGWLTRLRQTCLHPEVSGSNRRALGAGNGPLRTVGEVLEVMIETNESSIRAEERALLLTQLRRGQLLENAKRKHEALAVWQSALDHATELVNESRQQLHLQKLKNQGLATQLGGTAATAEVSVDPTDDESEEEIDKNSRIGQCRLKLRAALEVQHIAVFFTANAYYQIKSDASLTPPDSEEFKALEKEEEERYEAAKLIRKEMLTDVSRKAERYMKRIRERAKKNDFVRIPKMKPHLYSRGIESYRLLNKFEDLCAALNKHAGQYVEWRDAMTSLVSQSLIDQEENAELEGNEYERSTKHQDEMYVYMEALRTMYADRHDALTGQKNILISHETRAGITQAKAGEGPSPQLFLSIMNTRCELMPEPELGSLRGIVSELRSLAGSLEWQASGGSSRASAELELVTLVLKNAGHILAEQIKTCSNLEKEVEMFRDAMNNRLEYYRHLQQISDTVAPYDEESAGKPLDEELFRSKLQQEEKICSKISSLKAKRRYLIHLRDESGEEDRKCIICQSSFETGLLTVCGHKYCSDCLRLWWNQHRNCPICKKPLKLNDFHQITYKPQEIVAQEEATPLKFDHGRHAKNAIYSDISSGLLKQIENISLNGSFGTKVDTLARHLIWLREYDPGAKAIVFSQYRNFLVVLKRAFERFGIVSSSVDTPGGIEKFKKDPAIECFLLHGKAQSSGLTLISATHVFLCEPLINTAIELQAIARVHRIGQHRPTTVWMYLISGTVEESIYELSVNRRLAHILEKKKQVKKIQSADLGAGNESLINDLTETAIDSANSMELEDATLNNLMASGAAGGELVQKDDLRQCLFGATAGRQEHDFSTDAEREVSRFLRGEAAEQRRDENGS</sequence>
<evidence type="ECO:0000256" key="5">
    <source>
        <dbReference type="ARBA" id="ARBA00022833"/>
    </source>
</evidence>
<reference evidence="12 13" key="1">
    <citation type="journal article" date="2013" name="PLoS ONE">
        <title>Genomic and secretomic analyses reveal unique features of the lignocellulolytic enzyme system of Penicillium decumbens.</title>
        <authorList>
            <person name="Liu G."/>
            <person name="Zhang L."/>
            <person name="Wei X."/>
            <person name="Zou G."/>
            <person name="Qin Y."/>
            <person name="Ma L."/>
            <person name="Li J."/>
            <person name="Zheng H."/>
            <person name="Wang S."/>
            <person name="Wang C."/>
            <person name="Xun L."/>
            <person name="Zhao G.-P."/>
            <person name="Zhou Z."/>
            <person name="Qu Y."/>
        </authorList>
    </citation>
    <scope>NUCLEOTIDE SEQUENCE [LARGE SCALE GENOMIC DNA]</scope>
    <source>
        <strain evidence="13">114-2 / CGMCC 5302</strain>
    </source>
</reference>
<accession>S8AZW6</accession>
<dbReference type="FunFam" id="3.40.50.10810:FF:000059">
    <property type="entry name" value="SNF2 family helicase/ATPase, putative"/>
    <property type="match status" value="1"/>
</dbReference>
<dbReference type="eggNOG" id="KOG0298">
    <property type="taxonomic scope" value="Eukaryota"/>
</dbReference>
<dbReference type="GO" id="GO:0016787">
    <property type="term" value="F:hydrolase activity"/>
    <property type="evidence" value="ECO:0007669"/>
    <property type="project" value="UniProtKB-KW"/>
</dbReference>
<dbReference type="PROSITE" id="PS50089">
    <property type="entry name" value="ZF_RING_2"/>
    <property type="match status" value="1"/>
</dbReference>
<evidence type="ECO:0008006" key="14">
    <source>
        <dbReference type="Google" id="ProtNLM"/>
    </source>
</evidence>
<dbReference type="Gene3D" id="3.40.50.300">
    <property type="entry name" value="P-loop containing nucleotide triphosphate hydrolases"/>
    <property type="match status" value="1"/>
</dbReference>
<dbReference type="InterPro" id="IPR052583">
    <property type="entry name" value="ATP-helicase/E3_Ub-Ligase"/>
</dbReference>
<dbReference type="GO" id="GO:0005634">
    <property type="term" value="C:nucleus"/>
    <property type="evidence" value="ECO:0007669"/>
    <property type="project" value="TreeGrafter"/>
</dbReference>
<dbReference type="SUPFAM" id="SSF57850">
    <property type="entry name" value="RING/U-box"/>
    <property type="match status" value="1"/>
</dbReference>
<dbReference type="PROSITE" id="PS51192">
    <property type="entry name" value="HELICASE_ATP_BIND_1"/>
    <property type="match status" value="1"/>
</dbReference>
<feature type="domain" description="RING-type" evidence="9">
    <location>
        <begin position="1151"/>
        <end position="1189"/>
    </location>
</feature>
<feature type="region of interest" description="Disordered" evidence="8">
    <location>
        <begin position="1468"/>
        <end position="1496"/>
    </location>
</feature>
<dbReference type="PROSITE" id="PS51194">
    <property type="entry name" value="HELICASE_CTER"/>
    <property type="match status" value="1"/>
</dbReference>
<organism evidence="12 13">
    <name type="scientific">Penicillium oxalicum (strain 114-2 / CGMCC 5302)</name>
    <name type="common">Penicillium decumbens</name>
    <dbReference type="NCBI Taxonomy" id="933388"/>
    <lineage>
        <taxon>Eukaryota</taxon>
        <taxon>Fungi</taxon>
        <taxon>Dikarya</taxon>
        <taxon>Ascomycota</taxon>
        <taxon>Pezizomycotina</taxon>
        <taxon>Eurotiomycetes</taxon>
        <taxon>Eurotiomycetidae</taxon>
        <taxon>Eurotiales</taxon>
        <taxon>Aspergillaceae</taxon>
        <taxon>Penicillium</taxon>
    </lineage>
</organism>
<feature type="region of interest" description="Disordered" evidence="8">
    <location>
        <begin position="758"/>
        <end position="780"/>
    </location>
</feature>
<keyword evidence="6" id="KW-0067">ATP-binding</keyword>
<dbReference type="Pfam" id="PF00271">
    <property type="entry name" value="Helicase_C"/>
    <property type="match status" value="1"/>
</dbReference>
<dbReference type="SMART" id="SM00487">
    <property type="entry name" value="DEXDc"/>
    <property type="match status" value="1"/>
</dbReference>
<evidence type="ECO:0000313" key="12">
    <source>
        <dbReference type="EMBL" id="EPS27577.1"/>
    </source>
</evidence>
<dbReference type="Gene3D" id="3.40.50.10810">
    <property type="entry name" value="Tandem AAA-ATPase domain"/>
    <property type="match status" value="1"/>
</dbReference>
<evidence type="ECO:0000259" key="10">
    <source>
        <dbReference type="PROSITE" id="PS51192"/>
    </source>
</evidence>
<dbReference type="InterPro" id="IPR059033">
    <property type="entry name" value="C144_05_dom"/>
</dbReference>
<dbReference type="GO" id="GO:0005524">
    <property type="term" value="F:ATP binding"/>
    <property type="evidence" value="ECO:0007669"/>
    <property type="project" value="InterPro"/>
</dbReference>
<dbReference type="PhylomeDB" id="S8AZW6"/>
<evidence type="ECO:0000256" key="8">
    <source>
        <dbReference type="SAM" id="MobiDB-lite"/>
    </source>
</evidence>
<keyword evidence="13" id="KW-1185">Reference proteome</keyword>
<dbReference type="InterPro" id="IPR017907">
    <property type="entry name" value="Znf_RING_CS"/>
</dbReference>
<proteinExistence type="predicted"/>
<feature type="domain" description="Helicase ATP-binding" evidence="10">
    <location>
        <begin position="349"/>
        <end position="547"/>
    </location>
</feature>
<dbReference type="Proteomes" id="UP000019376">
    <property type="component" value="Unassembled WGS sequence"/>
</dbReference>
<evidence type="ECO:0000259" key="9">
    <source>
        <dbReference type="PROSITE" id="PS50089"/>
    </source>
</evidence>
<keyword evidence="2" id="KW-0547">Nucleotide-binding</keyword>
<dbReference type="Pfam" id="PF00176">
    <property type="entry name" value="SNF2-rel_dom"/>
    <property type="match status" value="1"/>
</dbReference>
<dbReference type="InterPro" id="IPR001650">
    <property type="entry name" value="Helicase_C-like"/>
</dbReference>
<dbReference type="SMART" id="SM00184">
    <property type="entry name" value="RING"/>
    <property type="match status" value="1"/>
</dbReference>
<dbReference type="InterPro" id="IPR013083">
    <property type="entry name" value="Znf_RING/FYVE/PHD"/>
</dbReference>
<dbReference type="EMBL" id="KB644410">
    <property type="protein sequence ID" value="EPS27577.1"/>
    <property type="molecule type" value="Genomic_DNA"/>
</dbReference>
<dbReference type="FunFam" id="3.40.50.300:FF:001870">
    <property type="entry name" value="SNF2 family helicase/ATPase, putative"/>
    <property type="match status" value="1"/>
</dbReference>
<evidence type="ECO:0000256" key="6">
    <source>
        <dbReference type="ARBA" id="ARBA00022840"/>
    </source>
</evidence>
<evidence type="ECO:0000256" key="7">
    <source>
        <dbReference type="PROSITE-ProRule" id="PRU00175"/>
    </source>
</evidence>
<dbReference type="GO" id="GO:0006974">
    <property type="term" value="P:DNA damage response"/>
    <property type="evidence" value="ECO:0007669"/>
    <property type="project" value="TreeGrafter"/>
</dbReference>